<dbReference type="AlphaFoldDB" id="X0X8B0"/>
<keyword evidence="2" id="KW-1133">Transmembrane helix</keyword>
<protein>
    <submittedName>
        <fullName evidence="3">Uncharacterized protein</fullName>
    </submittedName>
</protein>
<evidence type="ECO:0000256" key="1">
    <source>
        <dbReference type="SAM" id="MobiDB-lite"/>
    </source>
</evidence>
<comment type="caution">
    <text evidence="3">The sequence shown here is derived from an EMBL/GenBank/DDBJ whole genome shotgun (WGS) entry which is preliminary data.</text>
</comment>
<keyword evidence="2" id="KW-0812">Transmembrane</keyword>
<keyword evidence="2" id="KW-0472">Membrane</keyword>
<feature type="transmembrane region" description="Helical" evidence="2">
    <location>
        <begin position="9"/>
        <end position="27"/>
    </location>
</feature>
<dbReference type="EMBL" id="BARS01040765">
    <property type="protein sequence ID" value="GAG39280.1"/>
    <property type="molecule type" value="Genomic_DNA"/>
</dbReference>
<reference evidence="3" key="1">
    <citation type="journal article" date="2014" name="Front. Microbiol.">
        <title>High frequency of phylogenetically diverse reductive dehalogenase-homologous genes in deep subseafloor sedimentary metagenomes.</title>
        <authorList>
            <person name="Kawai M."/>
            <person name="Futagami T."/>
            <person name="Toyoda A."/>
            <person name="Takaki Y."/>
            <person name="Nishi S."/>
            <person name="Hori S."/>
            <person name="Arai W."/>
            <person name="Tsubouchi T."/>
            <person name="Morono Y."/>
            <person name="Uchiyama I."/>
            <person name="Ito T."/>
            <person name="Fujiyama A."/>
            <person name="Inagaki F."/>
            <person name="Takami H."/>
        </authorList>
    </citation>
    <scope>NUCLEOTIDE SEQUENCE</scope>
    <source>
        <strain evidence="3">Expedition CK06-06</strain>
    </source>
</reference>
<feature type="region of interest" description="Disordered" evidence="1">
    <location>
        <begin position="29"/>
        <end position="50"/>
    </location>
</feature>
<organism evidence="3">
    <name type="scientific">marine sediment metagenome</name>
    <dbReference type="NCBI Taxonomy" id="412755"/>
    <lineage>
        <taxon>unclassified sequences</taxon>
        <taxon>metagenomes</taxon>
        <taxon>ecological metagenomes</taxon>
    </lineage>
</organism>
<evidence type="ECO:0000256" key="2">
    <source>
        <dbReference type="SAM" id="Phobius"/>
    </source>
</evidence>
<accession>X0X8B0</accession>
<evidence type="ECO:0000313" key="3">
    <source>
        <dbReference type="EMBL" id="GAG39280.1"/>
    </source>
</evidence>
<name>X0X8B0_9ZZZZ</name>
<feature type="non-terminal residue" evidence="3">
    <location>
        <position position="92"/>
    </location>
</feature>
<gene>
    <name evidence="3" type="ORF">S01H1_62097</name>
</gene>
<proteinExistence type="predicted"/>
<sequence length="92" mass="9974">MSGKSRLKGWFWLIAVAVGVLVLMGLTRGPSRDVRPPADSPPPDSSVWTEGCPEGMVRIGRAGGGFCIDRYEYPNRAGEEPVRGVAPSYARR</sequence>